<dbReference type="Proteomes" id="UP000298213">
    <property type="component" value="Unassembled WGS sequence"/>
</dbReference>
<accession>A0A4Y8ZLQ2</accession>
<dbReference type="RefSeq" id="WP_135089529.1">
    <property type="nucleotide sequence ID" value="NZ_SPDV01000045.1"/>
</dbReference>
<keyword evidence="2" id="KW-1185">Reference proteome</keyword>
<dbReference type="OrthoDB" id="675629at2"/>
<evidence type="ECO:0008006" key="3">
    <source>
        <dbReference type="Google" id="ProtNLM"/>
    </source>
</evidence>
<reference evidence="1 2" key="1">
    <citation type="submission" date="2019-03" db="EMBL/GenBank/DDBJ databases">
        <title>Genome sequence of Sphingomonas sp. 17J27-24.</title>
        <authorList>
            <person name="Kim M."/>
            <person name="Maeng S."/>
            <person name="Sathiyaraj S."/>
        </authorList>
    </citation>
    <scope>NUCLEOTIDE SEQUENCE [LARGE SCALE GENOMIC DNA]</scope>
    <source>
        <strain evidence="1 2">17J27-24</strain>
    </source>
</reference>
<protein>
    <recommendedName>
        <fullName evidence="3">DUF4280 domain-containing protein</fullName>
    </recommendedName>
</protein>
<comment type="caution">
    <text evidence="1">The sequence shown here is derived from an EMBL/GenBank/DDBJ whole genome shotgun (WGS) entry which is preliminary data.</text>
</comment>
<gene>
    <name evidence="1" type="ORF">E2493_17585</name>
</gene>
<name>A0A4Y8ZLQ2_9SPHN</name>
<sequence>MPGMLVEATASVLCSHGGKATPTAVNSRVTLGGVPSMTLATTMTVAGCSFPPPTAGNGPCVTGQWLTGTTRVLSNGQPLIVQSSSSVCAPTGTPLVITVPQARVMAQ</sequence>
<evidence type="ECO:0000313" key="2">
    <source>
        <dbReference type="Proteomes" id="UP000298213"/>
    </source>
</evidence>
<dbReference type="EMBL" id="SPDV01000045">
    <property type="protein sequence ID" value="TFI56938.1"/>
    <property type="molecule type" value="Genomic_DNA"/>
</dbReference>
<proteinExistence type="predicted"/>
<evidence type="ECO:0000313" key="1">
    <source>
        <dbReference type="EMBL" id="TFI56938.1"/>
    </source>
</evidence>
<dbReference type="AlphaFoldDB" id="A0A4Y8ZLQ2"/>
<organism evidence="1 2">
    <name type="scientific">Sphingomonas parva</name>
    <dbReference type="NCBI Taxonomy" id="2555898"/>
    <lineage>
        <taxon>Bacteria</taxon>
        <taxon>Pseudomonadati</taxon>
        <taxon>Pseudomonadota</taxon>
        <taxon>Alphaproteobacteria</taxon>
        <taxon>Sphingomonadales</taxon>
        <taxon>Sphingomonadaceae</taxon>
        <taxon>Sphingomonas</taxon>
    </lineage>
</organism>